<comment type="caution">
    <text evidence="1">The sequence shown here is derived from an EMBL/GenBank/DDBJ whole genome shotgun (WGS) entry which is preliminary data.</text>
</comment>
<organism evidence="1 2">
    <name type="scientific">Austropuccinia psidii MF-1</name>
    <dbReference type="NCBI Taxonomy" id="1389203"/>
    <lineage>
        <taxon>Eukaryota</taxon>
        <taxon>Fungi</taxon>
        <taxon>Dikarya</taxon>
        <taxon>Basidiomycota</taxon>
        <taxon>Pucciniomycotina</taxon>
        <taxon>Pucciniomycetes</taxon>
        <taxon>Pucciniales</taxon>
        <taxon>Sphaerophragmiaceae</taxon>
        <taxon>Austropuccinia</taxon>
    </lineage>
</organism>
<dbReference type="Proteomes" id="UP000765509">
    <property type="component" value="Unassembled WGS sequence"/>
</dbReference>
<dbReference type="EMBL" id="AVOT02000667">
    <property type="protein sequence ID" value="MBW0463969.1"/>
    <property type="molecule type" value="Genomic_DNA"/>
</dbReference>
<proteinExistence type="predicted"/>
<sequence length="72" mass="8163">MKEKLTDLLYRYRSAFATDNKPLSAIMGHELDIILNVEKPYPPLLRRPDYPDNPGARVALGVHIKELMDLGA</sequence>
<reference evidence="1" key="1">
    <citation type="submission" date="2021-03" db="EMBL/GenBank/DDBJ databases">
        <title>Draft genome sequence of rust myrtle Austropuccinia psidii MF-1, a brazilian biotype.</title>
        <authorList>
            <person name="Quecine M.C."/>
            <person name="Pachon D.M.R."/>
            <person name="Bonatelli M.L."/>
            <person name="Correr F.H."/>
            <person name="Franceschini L.M."/>
            <person name="Leite T.F."/>
            <person name="Margarido G.R.A."/>
            <person name="Almeida C.A."/>
            <person name="Ferrarezi J.A."/>
            <person name="Labate C.A."/>
        </authorList>
    </citation>
    <scope>NUCLEOTIDE SEQUENCE</scope>
    <source>
        <strain evidence="1">MF-1</strain>
    </source>
</reference>
<name>A0A9Q3BET5_9BASI</name>
<evidence type="ECO:0000313" key="2">
    <source>
        <dbReference type="Proteomes" id="UP000765509"/>
    </source>
</evidence>
<dbReference type="AlphaFoldDB" id="A0A9Q3BET5"/>
<evidence type="ECO:0000313" key="1">
    <source>
        <dbReference type="EMBL" id="MBW0463969.1"/>
    </source>
</evidence>
<gene>
    <name evidence="1" type="ORF">O181_003684</name>
</gene>
<dbReference type="OrthoDB" id="2595244at2759"/>
<accession>A0A9Q3BET5</accession>
<keyword evidence="2" id="KW-1185">Reference proteome</keyword>
<protein>
    <submittedName>
        <fullName evidence="1">Uncharacterized protein</fullName>
    </submittedName>
</protein>